<name>A0A1G4ECX2_PLAVI</name>
<protein>
    <submittedName>
        <fullName evidence="2">Uncharacterized protein</fullName>
    </submittedName>
</protein>
<sequence length="248" mass="29312">FFKSSKNQQEYDKILKTNFRRLLTRYEKQRELQHRGLKGKVSDDRWNKKGRAVSDNLLTYSEVKNKRSNNFDLYMKSYKDRYMKKKGLSKLDCYCENKVFSKFCHIRDIAEKMQNDTKRSKRFFLKKYGISLIIFALIPALALIIPILFGPGKGKPGLLGLCDTGHIVTNKQEHKAHPANCDTKWIYDYRKSIDYVGYALKLYSFIMISIVILFIIYILIKIIKYEKIKAGKGKMNIKEYCRFCKDIF</sequence>
<organism evidence="2 3">
    <name type="scientific">Plasmodium vivax</name>
    <name type="common">malaria parasite P. vivax</name>
    <dbReference type="NCBI Taxonomy" id="5855"/>
    <lineage>
        <taxon>Eukaryota</taxon>
        <taxon>Sar</taxon>
        <taxon>Alveolata</taxon>
        <taxon>Apicomplexa</taxon>
        <taxon>Aconoidasida</taxon>
        <taxon>Haemosporida</taxon>
        <taxon>Plasmodiidae</taxon>
        <taxon>Plasmodium</taxon>
        <taxon>Plasmodium (Plasmodium)</taxon>
    </lineage>
</organism>
<dbReference type="VEuPathDB" id="PlasmoDB:PVX_182275"/>
<keyword evidence="1" id="KW-0812">Transmembrane</keyword>
<dbReference type="VEuPathDB" id="PlasmoDB:PVPAM_060005500"/>
<dbReference type="EMBL" id="FLYI01000515">
    <property type="protein sequence ID" value="SCA82188.1"/>
    <property type="molecule type" value="Genomic_DNA"/>
</dbReference>
<evidence type="ECO:0000313" key="2">
    <source>
        <dbReference type="EMBL" id="SCA82188.1"/>
    </source>
</evidence>
<keyword evidence="1" id="KW-0472">Membrane</keyword>
<reference evidence="2 3" key="1">
    <citation type="submission" date="2016-07" db="EMBL/GenBank/DDBJ databases">
        <authorList>
            <consortium name="Pathogen Informatics"/>
        </authorList>
    </citation>
    <scope>NUCLEOTIDE SEQUENCE [LARGE SCALE GENOMIC DNA]</scope>
</reference>
<dbReference type="VEuPathDB" id="PlasmoDB:PVP01_0002990"/>
<dbReference type="AlphaFoldDB" id="A0A1G4ECX2"/>
<keyword evidence="1" id="KW-1133">Transmembrane helix</keyword>
<feature type="non-terminal residue" evidence="2">
    <location>
        <position position="1"/>
    </location>
</feature>
<feature type="transmembrane region" description="Helical" evidence="1">
    <location>
        <begin position="202"/>
        <end position="220"/>
    </location>
</feature>
<dbReference type="InterPro" id="IPR022139">
    <property type="entry name" value="Fam-L/Fam-M-like_plasmodium"/>
</dbReference>
<dbReference type="Proteomes" id="UP000305196">
    <property type="component" value="Unassembled WGS sequence"/>
</dbReference>
<dbReference type="Pfam" id="PF12420">
    <property type="entry name" value="DUF3671"/>
    <property type="match status" value="1"/>
</dbReference>
<feature type="transmembrane region" description="Helical" evidence="1">
    <location>
        <begin position="128"/>
        <end position="149"/>
    </location>
</feature>
<proteinExistence type="predicted"/>
<dbReference type="VEuPathDB" id="PlasmoDB:PVW1_120089100"/>
<accession>A0A1G4ECX2</accession>
<gene>
    <name evidence="2" type="ORF">PVC01_000130400</name>
</gene>
<evidence type="ECO:0000313" key="3">
    <source>
        <dbReference type="Proteomes" id="UP000305196"/>
    </source>
</evidence>
<evidence type="ECO:0000256" key="1">
    <source>
        <dbReference type="SAM" id="Phobius"/>
    </source>
</evidence>